<dbReference type="InterPro" id="IPR026113">
    <property type="entry name" value="METTL2/6/8-like"/>
</dbReference>
<evidence type="ECO:0000259" key="4">
    <source>
        <dbReference type="Pfam" id="PF08242"/>
    </source>
</evidence>
<dbReference type="Pfam" id="PF08242">
    <property type="entry name" value="Methyltransf_12"/>
    <property type="match status" value="1"/>
</dbReference>
<protein>
    <recommendedName>
        <fullName evidence="4">Methyltransferase type 12 domain-containing protein</fullName>
    </recommendedName>
</protein>
<feature type="non-terminal residue" evidence="5">
    <location>
        <position position="1"/>
    </location>
</feature>
<feature type="domain" description="Methyltransferase type 12" evidence="4">
    <location>
        <begin position="246"/>
        <end position="348"/>
    </location>
</feature>
<dbReference type="AlphaFoldDB" id="A0A8J2PVE7"/>
<dbReference type="OrthoDB" id="417697at2759"/>
<dbReference type="PANTHER" id="PTHR22809">
    <property type="entry name" value="METHYLTRANSFERASE-RELATED"/>
    <property type="match status" value="1"/>
</dbReference>
<comment type="caution">
    <text evidence="5">The sequence shown here is derived from an EMBL/GenBank/DDBJ whole genome shotgun (WGS) entry which is preliminary data.</text>
</comment>
<dbReference type="GO" id="GO:0032259">
    <property type="term" value="P:methylation"/>
    <property type="evidence" value="ECO:0007669"/>
    <property type="project" value="UniProtKB-KW"/>
</dbReference>
<evidence type="ECO:0000313" key="5">
    <source>
        <dbReference type="EMBL" id="CAG7823125.1"/>
    </source>
</evidence>
<keyword evidence="1" id="KW-0489">Methyltransferase</keyword>
<feature type="region of interest" description="Disordered" evidence="3">
    <location>
        <begin position="73"/>
        <end position="99"/>
    </location>
</feature>
<dbReference type="InterPro" id="IPR013217">
    <property type="entry name" value="Methyltransf_12"/>
</dbReference>
<evidence type="ECO:0000256" key="2">
    <source>
        <dbReference type="ARBA" id="ARBA00022679"/>
    </source>
</evidence>
<evidence type="ECO:0000256" key="1">
    <source>
        <dbReference type="ARBA" id="ARBA00022603"/>
    </source>
</evidence>
<dbReference type="CDD" id="cd02440">
    <property type="entry name" value="AdoMet_MTases"/>
    <property type="match status" value="1"/>
</dbReference>
<dbReference type="PANTHER" id="PTHR22809:SF11">
    <property type="entry name" value="TRNA N(3)-METHYLCYTIDINE METHYLTRANSFERASE METTL2"/>
    <property type="match status" value="1"/>
</dbReference>
<keyword evidence="6" id="KW-1185">Reference proteome</keyword>
<feature type="compositionally biased region" description="Basic and acidic residues" evidence="3">
    <location>
        <begin position="78"/>
        <end position="87"/>
    </location>
</feature>
<evidence type="ECO:0000256" key="3">
    <source>
        <dbReference type="SAM" id="MobiDB-lite"/>
    </source>
</evidence>
<keyword evidence="2" id="KW-0808">Transferase</keyword>
<evidence type="ECO:0000313" key="6">
    <source>
        <dbReference type="Proteomes" id="UP000708208"/>
    </source>
</evidence>
<feature type="region of interest" description="Disordered" evidence="3">
    <location>
        <begin position="1"/>
        <end position="25"/>
    </location>
</feature>
<name>A0A8J2PVE7_9HEXA</name>
<dbReference type="EMBL" id="CAJVCH010528477">
    <property type="protein sequence ID" value="CAG7823125.1"/>
    <property type="molecule type" value="Genomic_DNA"/>
</dbReference>
<dbReference type="GO" id="GO:0052735">
    <property type="term" value="F:tRNA (cytidine-3-)-methyltransferase activity"/>
    <property type="evidence" value="ECO:0007669"/>
    <property type="project" value="TreeGrafter"/>
</dbReference>
<organism evidence="5 6">
    <name type="scientific">Allacma fusca</name>
    <dbReference type="NCBI Taxonomy" id="39272"/>
    <lineage>
        <taxon>Eukaryota</taxon>
        <taxon>Metazoa</taxon>
        <taxon>Ecdysozoa</taxon>
        <taxon>Arthropoda</taxon>
        <taxon>Hexapoda</taxon>
        <taxon>Collembola</taxon>
        <taxon>Symphypleona</taxon>
        <taxon>Sminthuridae</taxon>
        <taxon>Allacma</taxon>
    </lineage>
</organism>
<proteinExistence type="predicted"/>
<accession>A0A8J2PVE7</accession>
<gene>
    <name evidence="5" type="ORF">AFUS01_LOCUS33360</name>
</gene>
<dbReference type="Proteomes" id="UP000708208">
    <property type="component" value="Unassembled WGS sequence"/>
</dbReference>
<feature type="compositionally biased region" description="Polar residues" evidence="3">
    <location>
        <begin position="1"/>
        <end position="17"/>
    </location>
</feature>
<sequence>IKYLTVPSNQRGTQIVSDQRGRKYGWSKEESDLKNQYLKTLFENILDSNKMEAKGDVDKSDPSRDLELNEFSELSLGEDSREQEDKTGNSSNCGKERNSADANLKVWEEVMEKTGGKKVDFPHFKAFRNRPLTDATAVFQHNAWDNVEWNEEMEAQAQDAISKNTKTVMEQEKVEALEKEADENWNKFYEIHQNKFFKDRNWLFTEFPELEGPFGCSVTQEEFEEGMRSKRMGESYTGENSKFKLLEVGCGAGNTVFPLLSANNNPELFVYCCDFSKTAVDIVKNHSQFEKDRCCPFVLDVTDENPVTPFPPGSLDAVIMIFVISAISPNKFDNAIRNVRNFLKPGGLVLLRDYGRYDLAQLRFRDGRCISDNFYMRGDGTRVYFFTPDELEELFKRNGFSKMDISVDRRLQVNRSKQLKMYRIWMLAKFSKCLLQS</sequence>
<reference evidence="5" key="1">
    <citation type="submission" date="2021-06" db="EMBL/GenBank/DDBJ databases">
        <authorList>
            <person name="Hodson N. C."/>
            <person name="Mongue J. A."/>
            <person name="Jaron S. K."/>
        </authorList>
    </citation>
    <scope>NUCLEOTIDE SEQUENCE</scope>
</reference>